<feature type="domain" description="Methyltransferase" evidence="3">
    <location>
        <begin position="37"/>
        <end position="130"/>
    </location>
</feature>
<dbReference type="SUPFAM" id="SSF53335">
    <property type="entry name" value="S-adenosyl-L-methionine-dependent methyltransferases"/>
    <property type="match status" value="1"/>
</dbReference>
<comment type="caution">
    <text evidence="4">The sequence shown here is derived from an EMBL/GenBank/DDBJ whole genome shotgun (WGS) entry which is preliminary data.</text>
</comment>
<dbReference type="GO" id="GO:0008168">
    <property type="term" value="F:methyltransferase activity"/>
    <property type="evidence" value="ECO:0007669"/>
    <property type="project" value="UniProtKB-KW"/>
</dbReference>
<dbReference type="Pfam" id="PF13649">
    <property type="entry name" value="Methyltransf_25"/>
    <property type="match status" value="1"/>
</dbReference>
<dbReference type="Proteomes" id="UP000054742">
    <property type="component" value="Unassembled WGS sequence"/>
</dbReference>
<reference evidence="4 5" key="1">
    <citation type="submission" date="2015-11" db="EMBL/GenBank/DDBJ databases">
        <title>Genomic analysis of 38 Legionella species identifies large and diverse effector repertoires.</title>
        <authorList>
            <person name="Burstein D."/>
            <person name="Amaro F."/>
            <person name="Zusman T."/>
            <person name="Lifshitz Z."/>
            <person name="Cohen O."/>
            <person name="Gilbert J.A."/>
            <person name="Pupko T."/>
            <person name="Shuman H.A."/>
            <person name="Segal G."/>
        </authorList>
    </citation>
    <scope>NUCLEOTIDE SEQUENCE [LARGE SCALE GENOMIC DNA]</scope>
    <source>
        <strain evidence="4 5">ATCC 43878</strain>
    </source>
</reference>
<evidence type="ECO:0000256" key="1">
    <source>
        <dbReference type="ARBA" id="ARBA00022603"/>
    </source>
</evidence>
<keyword evidence="1 4" id="KW-0489">Methyltransferase</keyword>
<sequence length="258" mass="29988">MPTQEWPAHDYAIGSYIQASIADNYLKCLDIKLTDYVLDIGCGNGAFSRKILDKIPQGHFLGIDASENMLTLARQEITDYPNTKLLQADVLTMPFVNQFDYIVSFWCLQWCAFAIEKAFLNIYRALKNNGKVLSLFPSGDDPFITSYYRVQESGQFPMLNNFKPPVDYRHFQNLEEKIRTLPFKHIKFERLKHQMLLPSLDIFRKFVNGIAFFQGQVPDKHIDSINEALVATYEQECQEKFAGEYWFTLSVYLFRGEK</sequence>
<dbReference type="EMBL" id="LNXV01000009">
    <property type="protein sequence ID" value="KTC84461.1"/>
    <property type="molecule type" value="Genomic_DNA"/>
</dbReference>
<proteinExistence type="predicted"/>
<dbReference type="RefSeq" id="WP_058441412.1">
    <property type="nucleotide sequence ID" value="NZ_CAAAHU010000028.1"/>
</dbReference>
<dbReference type="PANTHER" id="PTHR43861">
    <property type="entry name" value="TRANS-ACONITATE 2-METHYLTRANSFERASE-RELATED"/>
    <property type="match status" value="1"/>
</dbReference>
<dbReference type="Gene3D" id="3.40.50.150">
    <property type="entry name" value="Vaccinia Virus protein VP39"/>
    <property type="match status" value="1"/>
</dbReference>
<keyword evidence="2 4" id="KW-0808">Transferase</keyword>
<dbReference type="AlphaFoldDB" id="A0A0W0SMQ3"/>
<evidence type="ECO:0000259" key="3">
    <source>
        <dbReference type="Pfam" id="PF13649"/>
    </source>
</evidence>
<evidence type="ECO:0000256" key="2">
    <source>
        <dbReference type="ARBA" id="ARBA00022679"/>
    </source>
</evidence>
<evidence type="ECO:0000313" key="5">
    <source>
        <dbReference type="Proteomes" id="UP000054742"/>
    </source>
</evidence>
<evidence type="ECO:0000313" key="4">
    <source>
        <dbReference type="EMBL" id="KTC84461.1"/>
    </source>
</evidence>
<dbReference type="OrthoDB" id="9760689at2"/>
<dbReference type="PANTHER" id="PTHR43861:SF1">
    <property type="entry name" value="TRANS-ACONITATE 2-METHYLTRANSFERASE"/>
    <property type="match status" value="1"/>
</dbReference>
<organism evidence="4 5">
    <name type="scientific">Legionella brunensis</name>
    <dbReference type="NCBI Taxonomy" id="29422"/>
    <lineage>
        <taxon>Bacteria</taxon>
        <taxon>Pseudomonadati</taxon>
        <taxon>Pseudomonadota</taxon>
        <taxon>Gammaproteobacteria</taxon>
        <taxon>Legionellales</taxon>
        <taxon>Legionellaceae</taxon>
        <taxon>Legionella</taxon>
    </lineage>
</organism>
<dbReference type="GO" id="GO:0032259">
    <property type="term" value="P:methylation"/>
    <property type="evidence" value="ECO:0007669"/>
    <property type="project" value="UniProtKB-KW"/>
</dbReference>
<name>A0A0W0SMQ3_9GAMM</name>
<accession>A0A0W0SMQ3</accession>
<dbReference type="InterPro" id="IPR041698">
    <property type="entry name" value="Methyltransf_25"/>
</dbReference>
<dbReference type="PATRIC" id="fig|29422.6.peg.1406"/>
<dbReference type="STRING" id="29422.Lbru_1329"/>
<dbReference type="CDD" id="cd02440">
    <property type="entry name" value="AdoMet_MTases"/>
    <property type="match status" value="1"/>
</dbReference>
<dbReference type="InterPro" id="IPR029063">
    <property type="entry name" value="SAM-dependent_MTases_sf"/>
</dbReference>
<gene>
    <name evidence="4" type="ORF">Lbru_1329</name>
</gene>
<protein>
    <submittedName>
        <fullName evidence="4">Methyltransferase</fullName>
    </submittedName>
</protein>
<keyword evidence="5" id="KW-1185">Reference proteome</keyword>